<dbReference type="Pfam" id="PF14833">
    <property type="entry name" value="NAD_binding_11"/>
    <property type="match status" value="1"/>
</dbReference>
<dbReference type="Gene3D" id="3.40.50.720">
    <property type="entry name" value="NAD(P)-binding Rossmann-like Domain"/>
    <property type="match status" value="1"/>
</dbReference>
<dbReference type="InterPro" id="IPR036291">
    <property type="entry name" value="NAD(P)-bd_dom_sf"/>
</dbReference>
<protein>
    <submittedName>
        <fullName evidence="6">NAD(P)-dependent oxidoreductase</fullName>
    </submittedName>
</protein>
<keyword evidence="2" id="KW-0520">NAD</keyword>
<evidence type="ECO:0000256" key="2">
    <source>
        <dbReference type="ARBA" id="ARBA00023027"/>
    </source>
</evidence>
<evidence type="ECO:0000313" key="6">
    <source>
        <dbReference type="EMBL" id="MCP1335440.1"/>
    </source>
</evidence>
<accession>A0A9J6PCC9</accession>
<dbReference type="InterPro" id="IPR008927">
    <property type="entry name" value="6-PGluconate_DH-like_C_sf"/>
</dbReference>
<dbReference type="InterPro" id="IPR006115">
    <property type="entry name" value="6PGDH_NADP-bd"/>
</dbReference>
<dbReference type="AlphaFoldDB" id="A0A9J6PCC9"/>
<dbReference type="Proteomes" id="UP001055804">
    <property type="component" value="Unassembled WGS sequence"/>
</dbReference>
<dbReference type="GO" id="GO:0016491">
    <property type="term" value="F:oxidoreductase activity"/>
    <property type="evidence" value="ECO:0007669"/>
    <property type="project" value="UniProtKB-KW"/>
</dbReference>
<dbReference type="RefSeq" id="WP_269331386.1">
    <property type="nucleotide sequence ID" value="NZ_JAMZFT010000001.1"/>
</dbReference>
<name>A0A9J6PCC9_9PROT</name>
<dbReference type="PANTHER" id="PTHR43060">
    <property type="entry name" value="3-HYDROXYISOBUTYRATE DEHYDROGENASE-LIKE 1, MITOCHONDRIAL-RELATED"/>
    <property type="match status" value="1"/>
</dbReference>
<dbReference type="GO" id="GO:0051287">
    <property type="term" value="F:NAD binding"/>
    <property type="evidence" value="ECO:0007669"/>
    <property type="project" value="InterPro"/>
</dbReference>
<feature type="active site" evidence="3">
    <location>
        <position position="175"/>
    </location>
</feature>
<feature type="domain" description="6-phosphogluconate dehydrogenase NADP-binding" evidence="4">
    <location>
        <begin position="4"/>
        <end position="166"/>
    </location>
</feature>
<evidence type="ECO:0000256" key="1">
    <source>
        <dbReference type="ARBA" id="ARBA00023002"/>
    </source>
</evidence>
<dbReference type="InterPro" id="IPR013328">
    <property type="entry name" value="6PGD_dom2"/>
</dbReference>
<evidence type="ECO:0000259" key="5">
    <source>
        <dbReference type="Pfam" id="PF14833"/>
    </source>
</evidence>
<dbReference type="SUPFAM" id="SSF48179">
    <property type="entry name" value="6-phosphogluconate dehydrogenase C-terminal domain-like"/>
    <property type="match status" value="1"/>
</dbReference>
<dbReference type="EMBL" id="JAMZFT010000001">
    <property type="protein sequence ID" value="MCP1335440.1"/>
    <property type="molecule type" value="Genomic_DNA"/>
</dbReference>
<dbReference type="InterPro" id="IPR029154">
    <property type="entry name" value="HIBADH-like_NADP-bd"/>
</dbReference>
<evidence type="ECO:0000256" key="3">
    <source>
        <dbReference type="PIRSR" id="PIRSR000103-1"/>
    </source>
</evidence>
<comment type="caution">
    <text evidence="6">The sequence shown here is derived from an EMBL/GenBank/DDBJ whole genome shotgun (WGS) entry which is preliminary data.</text>
</comment>
<dbReference type="Pfam" id="PF03446">
    <property type="entry name" value="NAD_binding_2"/>
    <property type="match status" value="1"/>
</dbReference>
<dbReference type="PIRSF" id="PIRSF000103">
    <property type="entry name" value="HIBADH"/>
    <property type="match status" value="1"/>
</dbReference>
<dbReference type="PANTHER" id="PTHR43060:SF15">
    <property type="entry name" value="3-HYDROXYISOBUTYRATE DEHYDROGENASE-LIKE 1, MITOCHONDRIAL-RELATED"/>
    <property type="match status" value="1"/>
</dbReference>
<dbReference type="SUPFAM" id="SSF51735">
    <property type="entry name" value="NAD(P)-binding Rossmann-fold domains"/>
    <property type="match status" value="1"/>
</dbReference>
<proteinExistence type="predicted"/>
<feature type="domain" description="3-hydroxyisobutyrate dehydrogenase-like NAD-binding" evidence="5">
    <location>
        <begin position="169"/>
        <end position="284"/>
    </location>
</feature>
<keyword evidence="7" id="KW-1185">Reference proteome</keyword>
<dbReference type="GO" id="GO:0050661">
    <property type="term" value="F:NADP binding"/>
    <property type="evidence" value="ECO:0007669"/>
    <property type="project" value="InterPro"/>
</dbReference>
<organism evidence="6 7">
    <name type="scientific">Futiania mangrovi</name>
    <dbReference type="NCBI Taxonomy" id="2959716"/>
    <lineage>
        <taxon>Bacteria</taxon>
        <taxon>Pseudomonadati</taxon>
        <taxon>Pseudomonadota</taxon>
        <taxon>Alphaproteobacteria</taxon>
        <taxon>Futianiales</taxon>
        <taxon>Futianiaceae</taxon>
        <taxon>Futiania</taxon>
    </lineage>
</organism>
<keyword evidence="1" id="KW-0560">Oxidoreductase</keyword>
<reference evidence="6" key="1">
    <citation type="submission" date="2022-06" db="EMBL/GenBank/DDBJ databases">
        <title>Isolation and Genomics of Futiania mangrovii gen. nov., sp. nov., a Rare and Metabolically-versatile member in the Class Alphaproteobacteria.</title>
        <authorList>
            <person name="Liu L."/>
            <person name="Huang W.-C."/>
            <person name="Pan J."/>
            <person name="Li J."/>
            <person name="Huang Y."/>
            <person name="Du H."/>
            <person name="Liu Y."/>
            <person name="Li M."/>
        </authorList>
    </citation>
    <scope>NUCLEOTIDE SEQUENCE</scope>
    <source>
        <strain evidence="6">FT118</strain>
    </source>
</reference>
<dbReference type="InterPro" id="IPR015815">
    <property type="entry name" value="HIBADH-related"/>
</dbReference>
<gene>
    <name evidence="6" type="ORF">NJQ99_03365</name>
</gene>
<evidence type="ECO:0000313" key="7">
    <source>
        <dbReference type="Proteomes" id="UP001055804"/>
    </source>
</evidence>
<sequence length="303" mass="30753">MRQAGFIGLGAIGWPMAERLLTAGASLAVWGRSAARLQRAREAGAALADDAAALARDCETVFLCLTDTDAVEEVVFGPSGIAEGVGRAGAGRVLVDLSTVDPGRTRVMAARLTDTTGMGWVDAPVSGGPAGARAGTLAVMAGGAAADVEKVRPVLAAFAGHVTHMGPAGCGQATKACNQMISASTLAGVAEALTLARGFGLDVEKLPQALKGGWADSPLLQAYMPRMASGDLFGHTRTILKDLGIARALAAERGLKLPVLDHLLATYARVLEMGQAESGIGGLIHAYDADRTGRGRGGGEGGD</sequence>
<evidence type="ECO:0000259" key="4">
    <source>
        <dbReference type="Pfam" id="PF03446"/>
    </source>
</evidence>
<dbReference type="Gene3D" id="1.10.1040.10">
    <property type="entry name" value="N-(1-d-carboxylethyl)-l-norvaline Dehydrogenase, domain 2"/>
    <property type="match status" value="1"/>
</dbReference>